<comment type="caution">
    <text evidence="4">The sequence shown here is derived from an EMBL/GenBank/DDBJ whole genome shotgun (WGS) entry which is preliminary data.</text>
</comment>
<dbReference type="STRING" id="1618583.US75_C0004G0011"/>
<protein>
    <submittedName>
        <fullName evidence="4">Bifunctional phosphoglucose/phosphomannose isomerase, mannose-6-phosphate isomerase, glucose-6-phosphate isomerase</fullName>
        <ecNumber evidence="4">5.3.1.8</ecNumber>
        <ecNumber evidence="4">5.3.1.9</ecNumber>
    </submittedName>
</protein>
<dbReference type="GO" id="GO:1901135">
    <property type="term" value="P:carbohydrate derivative metabolic process"/>
    <property type="evidence" value="ECO:0007669"/>
    <property type="project" value="InterPro"/>
</dbReference>
<dbReference type="GO" id="GO:0005975">
    <property type="term" value="P:carbohydrate metabolic process"/>
    <property type="evidence" value="ECO:0007669"/>
    <property type="project" value="InterPro"/>
</dbReference>
<dbReference type="Proteomes" id="UP000034096">
    <property type="component" value="Unassembled WGS sequence"/>
</dbReference>
<feature type="domain" description="SIS" evidence="3">
    <location>
        <begin position="38"/>
        <end position="152"/>
    </location>
</feature>
<dbReference type="GO" id="GO:0004476">
    <property type="term" value="F:mannose-6-phosphate isomerase activity"/>
    <property type="evidence" value="ECO:0007669"/>
    <property type="project" value="UniProtKB-EC"/>
</dbReference>
<dbReference type="SUPFAM" id="SSF53697">
    <property type="entry name" value="SIS domain"/>
    <property type="match status" value="1"/>
</dbReference>
<dbReference type="Gene3D" id="3.40.50.10490">
    <property type="entry name" value="Glucose-6-phosphate isomerase like protein, domain 1"/>
    <property type="match status" value="2"/>
</dbReference>
<dbReference type="InterPro" id="IPR019490">
    <property type="entry name" value="Glu6P/Mann6P_isomerase_C"/>
</dbReference>
<keyword evidence="2 4" id="KW-0413">Isomerase</keyword>
<gene>
    <name evidence="4" type="ORF">US75_C0004G0011</name>
</gene>
<evidence type="ECO:0000313" key="5">
    <source>
        <dbReference type="Proteomes" id="UP000034096"/>
    </source>
</evidence>
<evidence type="ECO:0000259" key="3">
    <source>
        <dbReference type="PROSITE" id="PS51464"/>
    </source>
</evidence>
<dbReference type="InterPro" id="IPR046348">
    <property type="entry name" value="SIS_dom_sf"/>
</dbReference>
<dbReference type="GO" id="GO:0097367">
    <property type="term" value="F:carbohydrate derivative binding"/>
    <property type="evidence" value="ECO:0007669"/>
    <property type="project" value="InterPro"/>
</dbReference>
<proteinExistence type="inferred from homology"/>
<evidence type="ECO:0000313" key="4">
    <source>
        <dbReference type="EMBL" id="KKQ56657.1"/>
    </source>
</evidence>
<sequence>MDIQEAIKKYDTQNVYGSIVSLPDQCLHAWEDANKVEVPEYYKDINNVIMCGMGGSGLGARVIESLFAGTLKYPFYRIHDYHLPGFADIHSLVICSAYSGETEEPIQITKEAIEKRCKWMAIASGNLLIKLAQEHNVPYYQIEPKFNPSNQPRLAIGYSIIGQLVLASKIGLFSIEKPDIEKAVHATRKVRDINIIENMSDNPALSTAFAVKNKILIYVSAQHLVGAAHTANNQHNENAKNLSFDFVIPELNHHLMEGLKHPANNKDNLYFIFIDSDLYSNRIRQRFEITKDVVSQNNIQFSSFKPSSNDKLSQVFEVIQFAGFLNFYLSMLYEQDPAPIPWVDYFKTQLGQPLGK</sequence>
<name>A0A0G0IPN2_9BACT</name>
<dbReference type="PROSITE" id="PS51464">
    <property type="entry name" value="SIS"/>
    <property type="match status" value="1"/>
</dbReference>
<reference evidence="4 5" key="1">
    <citation type="journal article" date="2015" name="Nature">
        <title>rRNA introns, odd ribosomes, and small enigmatic genomes across a large radiation of phyla.</title>
        <authorList>
            <person name="Brown C.T."/>
            <person name="Hug L.A."/>
            <person name="Thomas B.C."/>
            <person name="Sharon I."/>
            <person name="Castelle C.J."/>
            <person name="Singh A."/>
            <person name="Wilkins M.J."/>
            <person name="Williams K.H."/>
            <person name="Banfield J.F."/>
        </authorList>
    </citation>
    <scope>NUCLEOTIDE SEQUENCE [LARGE SCALE GENOMIC DNA]</scope>
</reference>
<dbReference type="EC" id="5.3.1.8" evidence="4"/>
<accession>A0A0G0IPN2</accession>
<dbReference type="GO" id="GO:0004347">
    <property type="term" value="F:glucose-6-phosphate isomerase activity"/>
    <property type="evidence" value="ECO:0007669"/>
    <property type="project" value="UniProtKB-EC"/>
</dbReference>
<comment type="similarity">
    <text evidence="1">Belongs to the PGI/PMI family.</text>
</comment>
<dbReference type="EC" id="5.3.1.9" evidence="4"/>
<evidence type="ECO:0000256" key="2">
    <source>
        <dbReference type="ARBA" id="ARBA00023235"/>
    </source>
</evidence>
<dbReference type="AlphaFoldDB" id="A0A0G0IPN2"/>
<evidence type="ECO:0000256" key="1">
    <source>
        <dbReference type="ARBA" id="ARBA00010523"/>
    </source>
</evidence>
<dbReference type="InterPro" id="IPR001347">
    <property type="entry name" value="SIS_dom"/>
</dbReference>
<dbReference type="Pfam" id="PF10432">
    <property type="entry name" value="bact-PGI_C"/>
    <property type="match status" value="1"/>
</dbReference>
<dbReference type="EMBL" id="LBUE01000004">
    <property type="protein sequence ID" value="KKQ56657.1"/>
    <property type="molecule type" value="Genomic_DNA"/>
</dbReference>
<organism evidence="4 5">
    <name type="scientific">Candidatus Woesebacteria bacterium GW2011_GWC1_38_13</name>
    <dbReference type="NCBI Taxonomy" id="1618583"/>
    <lineage>
        <taxon>Bacteria</taxon>
        <taxon>Candidatus Woeseibacteriota</taxon>
    </lineage>
</organism>